<accession>A0A9P4L810</accession>
<evidence type="ECO:0000313" key="1">
    <source>
        <dbReference type="EMBL" id="KAF1845540.1"/>
    </source>
</evidence>
<dbReference type="GeneID" id="63850614"/>
<name>A0A9P4L810_9PLEO</name>
<organism evidence="1 2">
    <name type="scientific">Cucurbitaria berberidis CBS 394.84</name>
    <dbReference type="NCBI Taxonomy" id="1168544"/>
    <lineage>
        <taxon>Eukaryota</taxon>
        <taxon>Fungi</taxon>
        <taxon>Dikarya</taxon>
        <taxon>Ascomycota</taxon>
        <taxon>Pezizomycotina</taxon>
        <taxon>Dothideomycetes</taxon>
        <taxon>Pleosporomycetidae</taxon>
        <taxon>Pleosporales</taxon>
        <taxon>Pleosporineae</taxon>
        <taxon>Cucurbitariaceae</taxon>
        <taxon>Cucurbitaria</taxon>
    </lineage>
</organism>
<dbReference type="Proteomes" id="UP000800039">
    <property type="component" value="Unassembled WGS sequence"/>
</dbReference>
<evidence type="ECO:0000313" key="2">
    <source>
        <dbReference type="Proteomes" id="UP000800039"/>
    </source>
</evidence>
<comment type="caution">
    <text evidence="1">The sequence shown here is derived from an EMBL/GenBank/DDBJ whole genome shotgun (WGS) entry which is preliminary data.</text>
</comment>
<dbReference type="EMBL" id="ML976616">
    <property type="protein sequence ID" value="KAF1845540.1"/>
    <property type="molecule type" value="Genomic_DNA"/>
</dbReference>
<sequence length="73" mass="8392">MTWFSTAQSVGCSCTRWRSLLLGSTRLCAPVTSRRPLYSFTVRLFLQSVSYSYVRQWPAGSAELRYVTTSIRF</sequence>
<proteinExistence type="predicted"/>
<protein>
    <submittedName>
        <fullName evidence="1">Uncharacterized protein</fullName>
    </submittedName>
</protein>
<keyword evidence="2" id="KW-1185">Reference proteome</keyword>
<gene>
    <name evidence="1" type="ORF">K460DRAFT_366406</name>
</gene>
<reference evidence="1" key="1">
    <citation type="submission" date="2020-01" db="EMBL/GenBank/DDBJ databases">
        <authorList>
            <consortium name="DOE Joint Genome Institute"/>
            <person name="Haridas S."/>
            <person name="Albert R."/>
            <person name="Binder M."/>
            <person name="Bloem J."/>
            <person name="Labutti K."/>
            <person name="Salamov A."/>
            <person name="Andreopoulos B."/>
            <person name="Baker S.E."/>
            <person name="Barry K."/>
            <person name="Bills G."/>
            <person name="Bluhm B.H."/>
            <person name="Cannon C."/>
            <person name="Castanera R."/>
            <person name="Culley D.E."/>
            <person name="Daum C."/>
            <person name="Ezra D."/>
            <person name="Gonzalez J.B."/>
            <person name="Henrissat B."/>
            <person name="Kuo A."/>
            <person name="Liang C."/>
            <person name="Lipzen A."/>
            <person name="Lutzoni F."/>
            <person name="Magnuson J."/>
            <person name="Mondo S."/>
            <person name="Nolan M."/>
            <person name="Ohm R."/>
            <person name="Pangilinan J."/>
            <person name="Park H.-J."/>
            <person name="Ramirez L."/>
            <person name="Alfaro M."/>
            <person name="Sun H."/>
            <person name="Tritt A."/>
            <person name="Yoshinaga Y."/>
            <person name="Zwiers L.-H."/>
            <person name="Turgeon B.G."/>
            <person name="Goodwin S.B."/>
            <person name="Spatafora J.W."/>
            <person name="Crous P.W."/>
            <person name="Grigoriev I.V."/>
        </authorList>
    </citation>
    <scope>NUCLEOTIDE SEQUENCE</scope>
    <source>
        <strain evidence="1">CBS 394.84</strain>
    </source>
</reference>
<dbReference type="RefSeq" id="XP_040788103.1">
    <property type="nucleotide sequence ID" value="XM_040933363.1"/>
</dbReference>
<dbReference type="AlphaFoldDB" id="A0A9P4L810"/>